<keyword evidence="2" id="KW-1185">Reference proteome</keyword>
<gene>
    <name evidence="1" type="ORF">FB567DRAFT_258385</name>
</gene>
<reference evidence="1" key="1">
    <citation type="journal article" date="2021" name="Nat. Commun.">
        <title>Genetic determinants of endophytism in the Arabidopsis root mycobiome.</title>
        <authorList>
            <person name="Mesny F."/>
            <person name="Miyauchi S."/>
            <person name="Thiergart T."/>
            <person name="Pickel B."/>
            <person name="Atanasova L."/>
            <person name="Karlsson M."/>
            <person name="Huettel B."/>
            <person name="Barry K.W."/>
            <person name="Haridas S."/>
            <person name="Chen C."/>
            <person name="Bauer D."/>
            <person name="Andreopoulos W."/>
            <person name="Pangilinan J."/>
            <person name="LaButti K."/>
            <person name="Riley R."/>
            <person name="Lipzen A."/>
            <person name="Clum A."/>
            <person name="Drula E."/>
            <person name="Henrissat B."/>
            <person name="Kohler A."/>
            <person name="Grigoriev I.V."/>
            <person name="Martin F.M."/>
            <person name="Hacquard S."/>
        </authorList>
    </citation>
    <scope>NUCLEOTIDE SEQUENCE</scope>
    <source>
        <strain evidence="1">MPI-SDFR-AT-0120</strain>
    </source>
</reference>
<name>A0A8K0QR38_9PLEO</name>
<dbReference type="AlphaFoldDB" id="A0A8K0QR38"/>
<organism evidence="1 2">
    <name type="scientific">Paraphoma chrysanthemicola</name>
    <dbReference type="NCBI Taxonomy" id="798071"/>
    <lineage>
        <taxon>Eukaryota</taxon>
        <taxon>Fungi</taxon>
        <taxon>Dikarya</taxon>
        <taxon>Ascomycota</taxon>
        <taxon>Pezizomycotina</taxon>
        <taxon>Dothideomycetes</taxon>
        <taxon>Pleosporomycetidae</taxon>
        <taxon>Pleosporales</taxon>
        <taxon>Pleosporineae</taxon>
        <taxon>Phaeosphaeriaceae</taxon>
        <taxon>Paraphoma</taxon>
    </lineage>
</organism>
<dbReference type="Proteomes" id="UP000813461">
    <property type="component" value="Unassembled WGS sequence"/>
</dbReference>
<dbReference type="EMBL" id="JAGMVJ010000035">
    <property type="protein sequence ID" value="KAH7067197.1"/>
    <property type="molecule type" value="Genomic_DNA"/>
</dbReference>
<sequence>MMANEKFLKWADEELVPLLKYAYGKSLHKSWEWRIVDASRSIANLVVKEDFPSTVERVRLLLVNPEIMTPADVRNFGWVRREIDVCIGVFVRHALKHGTYMLASLGTEPDPDHPRRKLSDGEMETYIWGGKFAAK</sequence>
<protein>
    <submittedName>
        <fullName evidence="1">Uncharacterized protein</fullName>
    </submittedName>
</protein>
<accession>A0A8K0QR38</accession>
<evidence type="ECO:0000313" key="1">
    <source>
        <dbReference type="EMBL" id="KAH7067197.1"/>
    </source>
</evidence>
<dbReference type="OrthoDB" id="3800314at2759"/>
<proteinExistence type="predicted"/>
<evidence type="ECO:0000313" key="2">
    <source>
        <dbReference type="Proteomes" id="UP000813461"/>
    </source>
</evidence>
<comment type="caution">
    <text evidence="1">The sequence shown here is derived from an EMBL/GenBank/DDBJ whole genome shotgun (WGS) entry which is preliminary data.</text>
</comment>